<sequence>MAVNRRYYWLQLKVVNFVKRFFRKVLFYFFWPFQPTKLI</sequence>
<proteinExistence type="predicted"/>
<dbReference type="EMBL" id="BK016269">
    <property type="protein sequence ID" value="DAG06325.1"/>
    <property type="molecule type" value="Genomic_DNA"/>
</dbReference>
<protein>
    <submittedName>
        <fullName evidence="1">Uncharacterized protein</fullName>
    </submittedName>
</protein>
<accession>A0A8S5VHT9</accession>
<name>A0A8S5VHT9_9CAUD</name>
<reference evidence="1" key="1">
    <citation type="journal article" date="2021" name="Proc. Natl. Acad. Sci. U.S.A.">
        <title>A Catalog of Tens of Thousands of Viruses from Human Metagenomes Reveals Hidden Associations with Chronic Diseases.</title>
        <authorList>
            <person name="Tisza M.J."/>
            <person name="Buck C.B."/>
        </authorList>
    </citation>
    <scope>NUCLEOTIDE SEQUENCE</scope>
    <source>
        <strain evidence="1">CtC4e1</strain>
    </source>
</reference>
<evidence type="ECO:0000313" key="1">
    <source>
        <dbReference type="EMBL" id="DAG06325.1"/>
    </source>
</evidence>
<organism evidence="1">
    <name type="scientific">Siphoviridae sp. ctC4e1</name>
    <dbReference type="NCBI Taxonomy" id="2825375"/>
    <lineage>
        <taxon>Viruses</taxon>
        <taxon>Duplodnaviria</taxon>
        <taxon>Heunggongvirae</taxon>
        <taxon>Uroviricota</taxon>
        <taxon>Caudoviricetes</taxon>
    </lineage>
</organism>